<protein>
    <recommendedName>
        <fullName evidence="1">TTF-type domain-containing protein</fullName>
    </recommendedName>
</protein>
<dbReference type="OMA" id="DIMEITH"/>
<dbReference type="SMART" id="SM00597">
    <property type="entry name" value="ZnF_TTF"/>
    <property type="match status" value="1"/>
</dbReference>
<dbReference type="AlphaFoldDB" id="A0A0D2Q1B9"/>
<reference evidence="2 3" key="1">
    <citation type="journal article" date="2012" name="Nature">
        <title>Repeated polyploidization of Gossypium genomes and the evolution of spinnable cotton fibres.</title>
        <authorList>
            <person name="Paterson A.H."/>
            <person name="Wendel J.F."/>
            <person name="Gundlach H."/>
            <person name="Guo H."/>
            <person name="Jenkins J."/>
            <person name="Jin D."/>
            <person name="Llewellyn D."/>
            <person name="Showmaker K.C."/>
            <person name="Shu S."/>
            <person name="Udall J."/>
            <person name="Yoo M.J."/>
            <person name="Byers R."/>
            <person name="Chen W."/>
            <person name="Doron-Faigenboim A."/>
            <person name="Duke M.V."/>
            <person name="Gong L."/>
            <person name="Grimwood J."/>
            <person name="Grover C."/>
            <person name="Grupp K."/>
            <person name="Hu G."/>
            <person name="Lee T.H."/>
            <person name="Li J."/>
            <person name="Lin L."/>
            <person name="Liu T."/>
            <person name="Marler B.S."/>
            <person name="Page J.T."/>
            <person name="Roberts A.W."/>
            <person name="Romanel E."/>
            <person name="Sanders W.S."/>
            <person name="Szadkowski E."/>
            <person name="Tan X."/>
            <person name="Tang H."/>
            <person name="Xu C."/>
            <person name="Wang J."/>
            <person name="Wang Z."/>
            <person name="Zhang D."/>
            <person name="Zhang L."/>
            <person name="Ashrafi H."/>
            <person name="Bedon F."/>
            <person name="Bowers J.E."/>
            <person name="Brubaker C.L."/>
            <person name="Chee P.W."/>
            <person name="Das S."/>
            <person name="Gingle A.R."/>
            <person name="Haigler C.H."/>
            <person name="Harker D."/>
            <person name="Hoffmann L.V."/>
            <person name="Hovav R."/>
            <person name="Jones D.C."/>
            <person name="Lemke C."/>
            <person name="Mansoor S."/>
            <person name="ur Rahman M."/>
            <person name="Rainville L.N."/>
            <person name="Rambani A."/>
            <person name="Reddy U.K."/>
            <person name="Rong J.K."/>
            <person name="Saranga Y."/>
            <person name="Scheffler B.E."/>
            <person name="Scheffler J.A."/>
            <person name="Stelly D.M."/>
            <person name="Triplett B.A."/>
            <person name="Van Deynze A."/>
            <person name="Vaslin M.F."/>
            <person name="Waghmare V.N."/>
            <person name="Walford S.A."/>
            <person name="Wright R.J."/>
            <person name="Zaki E.A."/>
            <person name="Zhang T."/>
            <person name="Dennis E.S."/>
            <person name="Mayer K.F."/>
            <person name="Peterson D.G."/>
            <person name="Rokhsar D.S."/>
            <person name="Wang X."/>
            <person name="Schmutz J."/>
        </authorList>
    </citation>
    <scope>NUCLEOTIDE SEQUENCE [LARGE SCALE GENOMIC DNA]</scope>
</reference>
<dbReference type="Gramene" id="KJB13139">
    <property type="protein sequence ID" value="KJB13139"/>
    <property type="gene ID" value="B456_002G059000"/>
</dbReference>
<evidence type="ECO:0000313" key="3">
    <source>
        <dbReference type="Proteomes" id="UP000032304"/>
    </source>
</evidence>
<dbReference type="EMBL" id="CM001741">
    <property type="protein sequence ID" value="KJB13139.1"/>
    <property type="molecule type" value="Genomic_DNA"/>
</dbReference>
<dbReference type="eggNOG" id="ENOG502QWCA">
    <property type="taxonomic scope" value="Eukaryota"/>
</dbReference>
<evidence type="ECO:0000259" key="1">
    <source>
        <dbReference type="SMART" id="SM00597"/>
    </source>
</evidence>
<organism evidence="2 3">
    <name type="scientific">Gossypium raimondii</name>
    <name type="common">Peruvian cotton</name>
    <name type="synonym">Gossypium klotzschianum subsp. raimondii</name>
    <dbReference type="NCBI Taxonomy" id="29730"/>
    <lineage>
        <taxon>Eukaryota</taxon>
        <taxon>Viridiplantae</taxon>
        <taxon>Streptophyta</taxon>
        <taxon>Embryophyta</taxon>
        <taxon>Tracheophyta</taxon>
        <taxon>Spermatophyta</taxon>
        <taxon>Magnoliopsida</taxon>
        <taxon>eudicotyledons</taxon>
        <taxon>Gunneridae</taxon>
        <taxon>Pentapetalae</taxon>
        <taxon>rosids</taxon>
        <taxon>malvids</taxon>
        <taxon>Malvales</taxon>
        <taxon>Malvaceae</taxon>
        <taxon>Malvoideae</taxon>
        <taxon>Gossypium</taxon>
    </lineage>
</organism>
<dbReference type="PANTHER" id="PTHR11697:SF230">
    <property type="entry name" value="ZINC FINGER, MYM DOMAIN CONTAINING 1"/>
    <property type="match status" value="1"/>
</dbReference>
<proteinExistence type="predicted"/>
<dbReference type="Pfam" id="PF14291">
    <property type="entry name" value="DUF4371"/>
    <property type="match status" value="1"/>
</dbReference>
<feature type="non-terminal residue" evidence="2">
    <location>
        <position position="1"/>
    </location>
</feature>
<feature type="domain" description="TTF-type" evidence="1">
    <location>
        <begin position="2"/>
        <end position="101"/>
    </location>
</feature>
<dbReference type="STRING" id="29730.A0A0D2Q1B9"/>
<name>A0A0D2Q1B9_GOSRA</name>
<evidence type="ECO:0000313" key="2">
    <source>
        <dbReference type="EMBL" id="KJB13139.1"/>
    </source>
</evidence>
<accession>A0A0D2Q1B9</accession>
<dbReference type="Proteomes" id="UP000032304">
    <property type="component" value="Chromosome 2"/>
</dbReference>
<dbReference type="PANTHER" id="PTHR11697">
    <property type="entry name" value="GENERAL TRANSCRIPTION FACTOR 2-RELATED ZINC FINGER PROTEIN"/>
    <property type="match status" value="1"/>
</dbReference>
<dbReference type="InterPro" id="IPR055298">
    <property type="entry name" value="AtLOH3-like"/>
</dbReference>
<gene>
    <name evidence="2" type="ORF">B456_002G059000</name>
</gene>
<dbReference type="InterPro" id="IPR025398">
    <property type="entry name" value="DUF4371"/>
</dbReference>
<dbReference type="InterPro" id="IPR006580">
    <property type="entry name" value="Znf_TTF"/>
</dbReference>
<sequence>KTYRRFQTSWFKLFPEWLKYSPSKDVAFCHPCYLLNKLSGCAGSRSFIIDGFRSWKKVNDGENCVLLSHIGNDPNSLHKKAIMQSRDLINQAQHILHVIEKQTSQEVANNRLILKTSIDVVRWLTFQTCSLRGHNERTSSTNRGNFLELIKLLAFYNERVASVVLDNAPQNASYTSHSVQKEILHIFAKKIRCFICEEIGELKFCIIVDVARDESKREQMANVLRFVDKVGFGCDGASNMHGEWPGLQTLVSNECPYVYYKKNFAYHLQLTLIAAYPELQASQAAKIERLLSIDELKTSKGLNQIGTLKRARDTRWTYNAITSFEFVFILHLMIDIMEITHDLCQALQHKSQDIVNVMHLIKRRWIGFFLFEKVKSFCEKHGIDVLDINAPYTRSRSISSSKGSNYNGASLSYRLFYATIDSQLQELNEKFKEDMAELLMLCSALDPREDNKSFNIDNISTTEHAFSVMKIVKTKIRNKMEDDYLGSCLITYIEKEIA</sequence>
<keyword evidence="3" id="KW-1185">Reference proteome</keyword>